<keyword evidence="3" id="KW-1185">Reference proteome</keyword>
<dbReference type="Proteomes" id="UP000010467">
    <property type="component" value="Plasmid pDEIPE01"/>
</dbReference>
<keyword evidence="2" id="KW-0614">Plasmid</keyword>
<gene>
    <name evidence="2" type="ordered locus">Deipe_4003</name>
</gene>
<accession>L0A887</accession>
<dbReference type="HOGENOM" id="CLU_033141_3_0_0"/>
<dbReference type="InterPro" id="IPR012337">
    <property type="entry name" value="RNaseH-like_sf"/>
</dbReference>
<geneLocation type="plasmid" evidence="2 3">
    <name>pDEIPE01</name>
</geneLocation>
<dbReference type="PANTHER" id="PTHR33627">
    <property type="entry name" value="TRANSPOSASE"/>
    <property type="match status" value="1"/>
</dbReference>
<dbReference type="EMBL" id="CP003383">
    <property type="protein sequence ID" value="AFZ69397.1"/>
    <property type="molecule type" value="Genomic_DNA"/>
</dbReference>
<evidence type="ECO:0000313" key="2">
    <source>
        <dbReference type="EMBL" id="AFZ69397.1"/>
    </source>
</evidence>
<dbReference type="OrthoDB" id="6139076at2"/>
<dbReference type="Pfam" id="PF13546">
    <property type="entry name" value="DDE_5"/>
    <property type="match status" value="1"/>
</dbReference>
<dbReference type="PATRIC" id="fig|937777.3.peg.4018"/>
<dbReference type="NCBIfam" id="NF033540">
    <property type="entry name" value="transpos_IS701"/>
    <property type="match status" value="1"/>
</dbReference>
<evidence type="ECO:0000313" key="3">
    <source>
        <dbReference type="Proteomes" id="UP000010467"/>
    </source>
</evidence>
<proteinExistence type="predicted"/>
<dbReference type="RefSeq" id="WP_015231299.1">
    <property type="nucleotide sequence ID" value="NC_019789.1"/>
</dbReference>
<dbReference type="AlphaFoldDB" id="L0A887"/>
<dbReference type="InterPro" id="IPR038721">
    <property type="entry name" value="IS701-like_DDE_dom"/>
</dbReference>
<protein>
    <submittedName>
        <fullName evidence="2">Transposase family protein</fullName>
    </submittedName>
</protein>
<organism evidence="2 3">
    <name type="scientific">Deinococcus peraridilitoris (strain DSM 19664 / LMG 22246 / CIP 109416 / KR-200)</name>
    <dbReference type="NCBI Taxonomy" id="937777"/>
    <lineage>
        <taxon>Bacteria</taxon>
        <taxon>Thermotogati</taxon>
        <taxon>Deinococcota</taxon>
        <taxon>Deinococci</taxon>
        <taxon>Deinococcales</taxon>
        <taxon>Deinococcaceae</taxon>
        <taxon>Deinococcus</taxon>
    </lineage>
</organism>
<evidence type="ECO:0000259" key="1">
    <source>
        <dbReference type="Pfam" id="PF13546"/>
    </source>
</evidence>
<sequence length="431" mass="48570">MQPLQWKTMFQQWFEPFQQALKRKAQQKWATVYLQGLCSNAHRKSMQPIAEEVAPGKHDRVQHFITDSPWETAPLEVVLARKADALLGGPDACLIIDDTCLSKFGKHSVGVTRQYSGQEGKITNCQSLVSLTLACNDVPVPVALRLFLPKEWTDDPDRCNRAGIPEDQQRYRPKWQMALAELDQVRKNVTFGVVLADAGYGMNAEFRQGLSQRCLVWSVGILRTQKVYSTDVRLSPYEVKRNGRPPKRLPIPSEQRETVEAVLDRVEWETITWRVGTKGPLTAKFAVAHVRTADGAMLRNGQHLPGEEVWIIGEERKPGERKYYASNLPASTPKGQLVEITKRRWSCELMHRDAKEELGLDHFEGRSWRGLHHHALLCMIALNFLQWLRRQGSECADAATVPAVRLLLSRVFSGCGGCAACPLGPLFSQGP</sequence>
<reference evidence="3" key="1">
    <citation type="submission" date="2012-03" db="EMBL/GenBank/DDBJ databases">
        <title>Complete sequence of plasmid 1 of Deinococcus peraridilitoris DSM 19664.</title>
        <authorList>
            <person name="Lucas S."/>
            <person name="Copeland A."/>
            <person name="Lapidus A."/>
            <person name="Glavina del Rio T."/>
            <person name="Dalin E."/>
            <person name="Tice H."/>
            <person name="Bruce D."/>
            <person name="Goodwin L."/>
            <person name="Pitluck S."/>
            <person name="Peters L."/>
            <person name="Mikhailova N."/>
            <person name="Lu M."/>
            <person name="Kyrpides N."/>
            <person name="Mavromatis K."/>
            <person name="Ivanova N."/>
            <person name="Brettin T."/>
            <person name="Detter J.C."/>
            <person name="Han C."/>
            <person name="Larimer F."/>
            <person name="Land M."/>
            <person name="Hauser L."/>
            <person name="Markowitz V."/>
            <person name="Cheng J.-F."/>
            <person name="Hugenholtz P."/>
            <person name="Woyke T."/>
            <person name="Wu D."/>
            <person name="Pukall R."/>
            <person name="Steenblock K."/>
            <person name="Brambilla E."/>
            <person name="Klenk H.-P."/>
            <person name="Eisen J.A."/>
        </authorList>
    </citation>
    <scope>NUCLEOTIDE SEQUENCE [LARGE SCALE GENOMIC DNA]</scope>
    <source>
        <strain evidence="3">DSM 19664 / LMG 22246 / CIP 109416 / KR-200</strain>
        <plasmid evidence="3">Plasmid pDEIPE01</plasmid>
    </source>
</reference>
<dbReference type="SUPFAM" id="SSF53098">
    <property type="entry name" value="Ribonuclease H-like"/>
    <property type="match status" value="1"/>
</dbReference>
<name>L0A887_DEIPD</name>
<dbReference type="InterPro" id="IPR039365">
    <property type="entry name" value="IS701-like"/>
</dbReference>
<dbReference type="PANTHER" id="PTHR33627:SF1">
    <property type="entry name" value="TRANSPOSASE"/>
    <property type="match status" value="1"/>
</dbReference>
<dbReference type="KEGG" id="dpd:Deipe_4003"/>
<feature type="domain" description="Transposase IS701-like DDE" evidence="1">
    <location>
        <begin position="16"/>
        <end position="280"/>
    </location>
</feature>